<reference evidence="2 3" key="1">
    <citation type="journal article" date="2004" name="Nat. Biotechnol.">
        <title>The genome sequence of the extreme thermophile Thermus thermophilus.</title>
        <authorList>
            <person name="Henne A."/>
            <person name="Brueggemann H."/>
            <person name="Raasch C."/>
            <person name="Wiezer A."/>
            <person name="Hartsch T."/>
            <person name="Liesegang H."/>
            <person name="Johann A."/>
            <person name="Lienard T."/>
            <person name="Gohl O."/>
            <person name="Martinez-Arias R."/>
            <person name="Jacobi C."/>
            <person name="Starkuviene V."/>
            <person name="Schlenczeck S."/>
            <person name="Dencker S."/>
            <person name="Huber R."/>
            <person name="Klenk H.-P."/>
            <person name="Overbeek R."/>
            <person name="Kramer W."/>
            <person name="Merkl R."/>
            <person name="Gottschalk G."/>
            <person name="Fritz H.-J."/>
        </authorList>
    </citation>
    <scope>NUCLEOTIDE SEQUENCE [LARGE SCALE GENOMIC DNA]</scope>
    <source>
        <strain evidence="3">ATCC BAA-163 / DSM 7039 / HB27</strain>
    </source>
</reference>
<dbReference type="Pfam" id="PF02645">
    <property type="entry name" value="DegV"/>
    <property type="match status" value="1"/>
</dbReference>
<dbReference type="eggNOG" id="COG1307">
    <property type="taxonomic scope" value="Bacteria"/>
</dbReference>
<gene>
    <name evidence="2" type="primary">degV</name>
    <name evidence="2" type="ordered locus">TT_C0532</name>
</gene>
<dbReference type="GO" id="GO:0008289">
    <property type="term" value="F:lipid binding"/>
    <property type="evidence" value="ECO:0007669"/>
    <property type="project" value="UniProtKB-KW"/>
</dbReference>
<dbReference type="PANTHER" id="PTHR33434">
    <property type="entry name" value="DEGV DOMAIN-CONTAINING PROTEIN DR_1986-RELATED"/>
    <property type="match status" value="1"/>
</dbReference>
<dbReference type="Gene3D" id="3.30.1180.10">
    <property type="match status" value="1"/>
</dbReference>
<dbReference type="SUPFAM" id="SSF82549">
    <property type="entry name" value="DAK1/DegV-like"/>
    <property type="match status" value="1"/>
</dbReference>
<dbReference type="InterPro" id="IPR003797">
    <property type="entry name" value="DegV"/>
</dbReference>
<organism evidence="2 3">
    <name type="scientific">Thermus thermophilus (strain ATCC BAA-163 / DSM 7039 / HB27)</name>
    <dbReference type="NCBI Taxonomy" id="262724"/>
    <lineage>
        <taxon>Bacteria</taxon>
        <taxon>Thermotogati</taxon>
        <taxon>Deinococcota</taxon>
        <taxon>Deinococci</taxon>
        <taxon>Thermales</taxon>
        <taxon>Thermaceae</taxon>
        <taxon>Thermus</taxon>
    </lineage>
</organism>
<dbReference type="Proteomes" id="UP000000592">
    <property type="component" value="Chromosome"/>
</dbReference>
<proteinExistence type="predicted"/>
<evidence type="ECO:0000313" key="2">
    <source>
        <dbReference type="EMBL" id="AAS80880.1"/>
    </source>
</evidence>
<dbReference type="InterPro" id="IPR050270">
    <property type="entry name" value="DegV_domain_contain"/>
</dbReference>
<keyword evidence="1" id="KW-0446">Lipid-binding</keyword>
<dbReference type="PANTHER" id="PTHR33434:SF2">
    <property type="entry name" value="FATTY ACID-BINDING PROTEIN TM_1468"/>
    <property type="match status" value="1"/>
</dbReference>
<name>Q72KB5_THET2</name>
<dbReference type="InterPro" id="IPR043168">
    <property type="entry name" value="DegV_C"/>
</dbReference>
<accession>Q72KB5</accession>
<dbReference type="HOGENOM" id="CLU_048251_0_1_0"/>
<dbReference type="EMBL" id="AE017221">
    <property type="protein sequence ID" value="AAS80880.1"/>
    <property type="molecule type" value="Genomic_DNA"/>
</dbReference>
<evidence type="ECO:0000256" key="1">
    <source>
        <dbReference type="ARBA" id="ARBA00023121"/>
    </source>
</evidence>
<dbReference type="NCBIfam" id="TIGR00762">
    <property type="entry name" value="DegV"/>
    <property type="match status" value="1"/>
</dbReference>
<dbReference type="Gene3D" id="3.40.50.10170">
    <property type="match status" value="1"/>
</dbReference>
<protein>
    <submittedName>
        <fullName evidence="2">DegV protein</fullName>
    </submittedName>
</protein>
<dbReference type="AlphaFoldDB" id="Q72KB5"/>
<sequence>MFQAAEGFKAGDEDHEPGSIIAGAWTRCTIGGVELGLVTDTAADLSPKVLQEEAIGLVPIYVRLGEKRYKDWQELTPDALYQAMRAGAAPVTEPPEVEDFVGVYERYLQVYDRLLSVHVSGELSQTVQRAREAALRVAPNRIRVVDSAMVSAGLGAMVLRAAEMLRDGADEEDVVQELERLKRSSLYFSVADLSHLARNGRLPRFGEVVGNLLGLRPILRIEKGHIRFLRVAREGSVPETLARLVAEELGGKAVRVAIAHSDARPEWLEGLKRSLESALRLERGRVTRSGATIAANVGLGALAVHAYALE</sequence>
<dbReference type="KEGG" id="tth:TT_C0532"/>
<dbReference type="PROSITE" id="PS51482">
    <property type="entry name" value="DEGV"/>
    <property type="match status" value="1"/>
</dbReference>
<evidence type="ECO:0000313" key="3">
    <source>
        <dbReference type="Proteomes" id="UP000000592"/>
    </source>
</evidence>